<keyword evidence="2" id="KW-1185">Reference proteome</keyword>
<reference evidence="1" key="2">
    <citation type="submission" date="2025-09" db="UniProtKB">
        <authorList>
            <consortium name="EnsemblPlants"/>
        </authorList>
    </citation>
    <scope>IDENTIFICATION</scope>
</reference>
<evidence type="ECO:0000313" key="2">
    <source>
        <dbReference type="Proteomes" id="UP001732700"/>
    </source>
</evidence>
<protein>
    <submittedName>
        <fullName evidence="1">Uncharacterized protein</fullName>
    </submittedName>
</protein>
<dbReference type="Proteomes" id="UP001732700">
    <property type="component" value="Chromosome 3D"/>
</dbReference>
<organism evidence="1 2">
    <name type="scientific">Avena sativa</name>
    <name type="common">Oat</name>
    <dbReference type="NCBI Taxonomy" id="4498"/>
    <lineage>
        <taxon>Eukaryota</taxon>
        <taxon>Viridiplantae</taxon>
        <taxon>Streptophyta</taxon>
        <taxon>Embryophyta</taxon>
        <taxon>Tracheophyta</taxon>
        <taxon>Spermatophyta</taxon>
        <taxon>Magnoliopsida</taxon>
        <taxon>Liliopsida</taxon>
        <taxon>Poales</taxon>
        <taxon>Poaceae</taxon>
        <taxon>BOP clade</taxon>
        <taxon>Pooideae</taxon>
        <taxon>Poodae</taxon>
        <taxon>Poeae</taxon>
        <taxon>Poeae Chloroplast Group 1 (Aveneae type)</taxon>
        <taxon>Aveninae</taxon>
        <taxon>Avena</taxon>
    </lineage>
</organism>
<evidence type="ECO:0000313" key="1">
    <source>
        <dbReference type="EnsemblPlants" id="AVESA.00010b.r2.3DG0519710.1.CDS.1"/>
    </source>
</evidence>
<dbReference type="EnsemblPlants" id="AVESA.00010b.r2.3DG0519710.1">
    <property type="protein sequence ID" value="AVESA.00010b.r2.3DG0519710.1.CDS.1"/>
    <property type="gene ID" value="AVESA.00010b.r2.3DG0519710"/>
</dbReference>
<accession>A0ACD5VYZ4</accession>
<reference evidence="1" key="1">
    <citation type="submission" date="2021-05" db="EMBL/GenBank/DDBJ databases">
        <authorList>
            <person name="Scholz U."/>
            <person name="Mascher M."/>
            <person name="Fiebig A."/>
        </authorList>
    </citation>
    <scope>NUCLEOTIDE SEQUENCE [LARGE SCALE GENOMIC DNA]</scope>
</reference>
<sequence>MHHDLWIYHLSCCASLETCLHSSRDCLSKATASCSLSVPTHAASSWSGSKLMAPQPHSDRHRGRWSCLAVRGLVIVLMSLSGGGGHALSLDHYSQSCPKAEAAVTAAVQQAIAKDRTVPAGLLRLHFHDCFVRGCDGSVLLDSTSNNTAEKDGPPNASLHAFFVVDNAKTAVESLCPGVVSCADILALAARDAVALSGGPSWAVPLGRGDGRVSLASDTTSALPGPGATFEQLKQAFHAVGLSAKDLVVLSGAHTLGFAHCSSFEARIRGFPGGVGGGNVADPALRPSFAAALRRACPANNTARAAGAWMDPTSAAFDNAYFKTLQSGRGLLASDEALLTHPKTRRMVALYAASQGQFFEAFVSSMLRMSAQNQPGEVRANCRRHN</sequence>
<proteinExistence type="predicted"/>
<name>A0ACD5VYZ4_AVESA</name>